<comment type="caution">
    <text evidence="1">The sequence shown here is derived from an EMBL/GenBank/DDBJ whole genome shotgun (WGS) entry which is preliminary data.</text>
</comment>
<feature type="non-terminal residue" evidence="1">
    <location>
        <position position="1"/>
    </location>
</feature>
<accession>A0ACA9NJS9</accession>
<protein>
    <submittedName>
        <fullName evidence="1">6124_t:CDS:1</fullName>
    </submittedName>
</protein>
<sequence length="461" mass="53594">DVNSIMPNLGYEIEDFQSYTWQITNWKDLEKEVRSPKFKAGGCNWRILLYPYGKINTDSVSIYLGFDDPLGASTEWYSCVQFAFVLWNPKEPTLCVSHHAQYRFTTEEPYWGFNRFCEQRNLFVNHTRSLIENNACNITACVRIIKDPTGILWHNFTNYNSRKVTGYVGLKNQGATGSLNVSLQLLYSINYFRKAIYQIPTEEDESGKSVSLAIQRIFYQLQISNDPVETVELTNSYGWNLHDCSIQRDFLDIFKFMFIGNLRNKMNIISFPALKNTNVALTLEVLGCKNLVDSFNNFVQEVSFESSYYIAGYGLQDTKKSITFESFPPILNLVLRRWVYIESRETVVKINDLYEYPMEIDLQNYLSFDADKSKSHKYLLHGVVIHDGDKSGGLYYQYLRHKKNGKWTKFFNDKVTPATVKEVLNDNFGGRNKRWFPAAYVLTYIRESDIDDILSPVFPED</sequence>
<dbReference type="EMBL" id="CAJVPU010017511">
    <property type="protein sequence ID" value="CAG8659917.1"/>
    <property type="molecule type" value="Genomic_DNA"/>
</dbReference>
<feature type="non-terminal residue" evidence="1">
    <location>
        <position position="461"/>
    </location>
</feature>
<dbReference type="Proteomes" id="UP000789702">
    <property type="component" value="Unassembled WGS sequence"/>
</dbReference>
<evidence type="ECO:0000313" key="2">
    <source>
        <dbReference type="Proteomes" id="UP000789702"/>
    </source>
</evidence>
<name>A0ACA9NJS9_9GLOM</name>
<evidence type="ECO:0000313" key="1">
    <source>
        <dbReference type="EMBL" id="CAG8659917.1"/>
    </source>
</evidence>
<organism evidence="1 2">
    <name type="scientific">Dentiscutata heterogama</name>
    <dbReference type="NCBI Taxonomy" id="1316150"/>
    <lineage>
        <taxon>Eukaryota</taxon>
        <taxon>Fungi</taxon>
        <taxon>Fungi incertae sedis</taxon>
        <taxon>Mucoromycota</taxon>
        <taxon>Glomeromycotina</taxon>
        <taxon>Glomeromycetes</taxon>
        <taxon>Diversisporales</taxon>
        <taxon>Gigasporaceae</taxon>
        <taxon>Dentiscutata</taxon>
    </lineage>
</organism>
<keyword evidence="2" id="KW-1185">Reference proteome</keyword>
<gene>
    <name evidence="1" type="ORF">DHETER_LOCUS9702</name>
</gene>
<reference evidence="1" key="1">
    <citation type="submission" date="2021-06" db="EMBL/GenBank/DDBJ databases">
        <authorList>
            <person name="Kallberg Y."/>
            <person name="Tangrot J."/>
            <person name="Rosling A."/>
        </authorList>
    </citation>
    <scope>NUCLEOTIDE SEQUENCE</scope>
    <source>
        <strain evidence="1">IL203A</strain>
    </source>
</reference>
<proteinExistence type="predicted"/>